<feature type="transmembrane region" description="Helical" evidence="1">
    <location>
        <begin position="58"/>
        <end position="82"/>
    </location>
</feature>
<evidence type="ECO:0000256" key="1">
    <source>
        <dbReference type="SAM" id="Phobius"/>
    </source>
</evidence>
<feature type="transmembrane region" description="Helical" evidence="1">
    <location>
        <begin position="183"/>
        <end position="202"/>
    </location>
</feature>
<feature type="transmembrane region" description="Helical" evidence="1">
    <location>
        <begin position="237"/>
        <end position="257"/>
    </location>
</feature>
<dbReference type="AlphaFoldDB" id="A0A8H7XZU7"/>
<dbReference type="EMBL" id="JAFIQS010000005">
    <property type="protein sequence ID" value="KAG5168643.1"/>
    <property type="molecule type" value="Genomic_DNA"/>
</dbReference>
<organism evidence="2">
    <name type="scientific">Psilocybe cubensis</name>
    <name type="common">Psychedelic mushroom</name>
    <name type="synonym">Stropharia cubensis</name>
    <dbReference type="NCBI Taxonomy" id="181762"/>
    <lineage>
        <taxon>Eukaryota</taxon>
        <taxon>Fungi</taxon>
        <taxon>Dikarya</taxon>
        <taxon>Basidiomycota</taxon>
        <taxon>Agaricomycotina</taxon>
        <taxon>Agaricomycetes</taxon>
        <taxon>Agaricomycetidae</taxon>
        <taxon>Agaricales</taxon>
        <taxon>Agaricineae</taxon>
        <taxon>Strophariaceae</taxon>
        <taxon>Psilocybe</taxon>
    </lineage>
</organism>
<feature type="transmembrane region" description="Helical" evidence="1">
    <location>
        <begin position="141"/>
        <end position="163"/>
    </location>
</feature>
<gene>
    <name evidence="2" type="ORF">JR316_005195</name>
</gene>
<keyword evidence="1" id="KW-0472">Membrane</keyword>
<comment type="caution">
    <text evidence="2">The sequence shown here is derived from an EMBL/GenBank/DDBJ whole genome shotgun (WGS) entry which is preliminary data.</text>
</comment>
<feature type="transmembrane region" description="Helical" evidence="1">
    <location>
        <begin position="107"/>
        <end position="129"/>
    </location>
</feature>
<sequence>MADTSSTISPTAEDYTLSASLNAAMLLNFLIGIYMMVYGGTVYLYCSRKPSKNHLNRRPVLLTLMSVPFTLAFVDFVLQWYLLNWSFVTQGATRETIFEAIVLSPKAVAAVIEFVQGFLLVLSSMLLIWRCYYLWDEEVRVVTAPLVLLVVQIALAITNTVLVGTTQRTLTQLKSDLQRHMTASLAFVSFGAAAYTSLLIAYKLHKTSSETRTENETRISEAWAACRRMSDAVVDSSSAVALVLLVKAVMTVIGPFWDLESPLVAAIPYVQAVLDVTTGMAPTIMIARLVVASAEKAKTTGTKTHVSRLDFIAHQATDKSTNITRLTQSQLTGSGGASDIADEEKAAVLDLKKDSASQGDLQT</sequence>
<reference evidence="2" key="1">
    <citation type="submission" date="2021-02" db="EMBL/GenBank/DDBJ databases">
        <title>Psilocybe cubensis genome.</title>
        <authorList>
            <person name="Mckernan K.J."/>
            <person name="Crawford S."/>
            <person name="Trippe A."/>
            <person name="Kane L.T."/>
            <person name="Mclaughlin S."/>
        </authorList>
    </citation>
    <scope>NUCLEOTIDE SEQUENCE [LARGE SCALE GENOMIC DNA]</scope>
    <source>
        <strain evidence="2">MGC-MH-2018</strain>
    </source>
</reference>
<proteinExistence type="predicted"/>
<evidence type="ECO:0000313" key="2">
    <source>
        <dbReference type="EMBL" id="KAG5168643.1"/>
    </source>
</evidence>
<protein>
    <submittedName>
        <fullName evidence="2">Uncharacterized protein</fullName>
    </submittedName>
</protein>
<dbReference type="OrthoDB" id="2873242at2759"/>
<feature type="transmembrane region" description="Helical" evidence="1">
    <location>
        <begin position="23"/>
        <end position="46"/>
    </location>
</feature>
<keyword evidence="1" id="KW-0812">Transmembrane</keyword>
<accession>A0A8H7XZU7</accession>
<name>A0A8H7XZU7_PSICU</name>
<keyword evidence="1" id="KW-1133">Transmembrane helix</keyword>
<feature type="transmembrane region" description="Helical" evidence="1">
    <location>
        <begin position="269"/>
        <end position="291"/>
    </location>
</feature>